<dbReference type="EMBL" id="FNUX01000035">
    <property type="protein sequence ID" value="SEG17638.1"/>
    <property type="molecule type" value="Genomic_DNA"/>
</dbReference>
<organism evidence="1 2">
    <name type="scientific">Nitrosomonas ureae</name>
    <dbReference type="NCBI Taxonomy" id="44577"/>
    <lineage>
        <taxon>Bacteria</taxon>
        <taxon>Pseudomonadati</taxon>
        <taxon>Pseudomonadota</taxon>
        <taxon>Betaproteobacteria</taxon>
        <taxon>Nitrosomonadales</taxon>
        <taxon>Nitrosomonadaceae</taxon>
        <taxon>Nitrosomonas</taxon>
    </lineage>
</organism>
<dbReference type="Proteomes" id="UP000236753">
    <property type="component" value="Unassembled WGS sequence"/>
</dbReference>
<reference evidence="1 2" key="1">
    <citation type="submission" date="2016-10" db="EMBL/GenBank/DDBJ databases">
        <authorList>
            <person name="de Groot N.N."/>
        </authorList>
    </citation>
    <scope>NUCLEOTIDE SEQUENCE [LARGE SCALE GENOMIC DNA]</scope>
    <source>
        <strain evidence="1 2">Nm13</strain>
    </source>
</reference>
<evidence type="ECO:0000313" key="1">
    <source>
        <dbReference type="EMBL" id="SEG17638.1"/>
    </source>
</evidence>
<dbReference type="AlphaFoldDB" id="A0A1H5Y130"/>
<sequence length="65" mass="7425">MGSPNGLISTEQSVTGMRWIIRSWKFEDSDKFFASDGQMVGIDRFSLDINQAIHYLLSREVTKIT</sequence>
<name>A0A1H5Y130_9PROT</name>
<protein>
    <submittedName>
        <fullName evidence="1">Uncharacterized protein</fullName>
    </submittedName>
</protein>
<gene>
    <name evidence="1" type="ORF">SAMN05216334_13514</name>
</gene>
<accession>A0A1H5Y130</accession>
<proteinExistence type="predicted"/>
<evidence type="ECO:0000313" key="2">
    <source>
        <dbReference type="Proteomes" id="UP000236753"/>
    </source>
</evidence>